<gene>
    <name evidence="1" type="ORF">WMQ36_03205</name>
</gene>
<reference evidence="1 2" key="1">
    <citation type="submission" date="2024-03" db="EMBL/GenBank/DDBJ databases">
        <title>Human intestinal bacterial collection.</title>
        <authorList>
            <person name="Pauvert C."/>
            <person name="Hitch T.C.A."/>
            <person name="Clavel T."/>
        </authorList>
    </citation>
    <scope>NUCLEOTIDE SEQUENCE [LARGE SCALE GENOMIC DNA]</scope>
    <source>
        <strain evidence="1 2">CLA-SR-H021</strain>
    </source>
</reference>
<evidence type="ECO:0000313" key="1">
    <source>
        <dbReference type="EMBL" id="MEQ2423973.1"/>
    </source>
</evidence>
<name>A0ABV1D0P5_9FIRM</name>
<dbReference type="EMBL" id="JBBMFM010000007">
    <property type="protein sequence ID" value="MEQ2423973.1"/>
    <property type="molecule type" value="Genomic_DNA"/>
</dbReference>
<organism evidence="1 2">
    <name type="scientific">Enterocloster hominis</name>
    <name type="common">ex Hitch et al. 2024</name>
    <dbReference type="NCBI Taxonomy" id="1917870"/>
    <lineage>
        <taxon>Bacteria</taxon>
        <taxon>Bacillati</taxon>
        <taxon>Bacillota</taxon>
        <taxon>Clostridia</taxon>
        <taxon>Lachnospirales</taxon>
        <taxon>Lachnospiraceae</taxon>
        <taxon>Enterocloster</taxon>
    </lineage>
</organism>
<evidence type="ECO:0000313" key="2">
    <source>
        <dbReference type="Proteomes" id="UP001454086"/>
    </source>
</evidence>
<dbReference type="RefSeq" id="WP_008720070.1">
    <property type="nucleotide sequence ID" value="NZ_JBBMFM010000007.1"/>
</dbReference>
<dbReference type="Pfam" id="PF12784">
    <property type="entry name" value="PDDEXK_2"/>
    <property type="match status" value="1"/>
</dbReference>
<keyword evidence="2" id="KW-1185">Reference proteome</keyword>
<sequence>MQEKVGRSESRLESYEEKRQKVSQFNLTSDIFFGKTVEDIDACQEVVQILTRKELKIKSVKTQYSIRKVENRSVVLDVLAEDGNGCLVNVEMHPQEDEDHVRRVRYHLSSLDMSYLEKGTDFESIPEVYLIYITKKDFIGRNRGINEIIRVVDGTGTVLNNGVHELYVNFEGTADTPEQRELLDYMVHSAADYETGTFPHLAARVRLLKEKKEGIDIMCDILDRERAEGKAEGMAAGIAAFILDNLEEHKTEEQILAKLVKRFSLSQEEAGKYLAEYIPKD</sequence>
<accession>A0ABV1D0P5</accession>
<comment type="caution">
    <text evidence="1">The sequence shown here is derived from an EMBL/GenBank/DDBJ whole genome shotgun (WGS) entry which is preliminary data.</text>
</comment>
<protein>
    <submittedName>
        <fullName evidence="1">PD-(D/E)XK nuclease family transposase</fullName>
    </submittedName>
</protein>
<proteinExistence type="predicted"/>
<dbReference type="Proteomes" id="UP001454086">
    <property type="component" value="Unassembled WGS sequence"/>
</dbReference>